<dbReference type="STRING" id="425265.A8Q3F1"/>
<keyword evidence="16" id="KW-1185">Reference proteome</keyword>
<evidence type="ECO:0000259" key="14">
    <source>
        <dbReference type="PROSITE" id="PS51217"/>
    </source>
</evidence>
<dbReference type="GO" id="GO:0005634">
    <property type="term" value="C:nucleus"/>
    <property type="evidence" value="ECO:0007669"/>
    <property type="project" value="TreeGrafter"/>
</dbReference>
<dbReference type="Proteomes" id="UP000008837">
    <property type="component" value="Unassembled WGS sequence"/>
</dbReference>
<dbReference type="OrthoDB" id="1470711at2759"/>
<evidence type="ECO:0000256" key="8">
    <source>
        <dbReference type="ARBA" id="ARBA00034617"/>
    </source>
</evidence>
<name>A8Q3F1_MALGO</name>
<dbReference type="SUPFAM" id="SSF52540">
    <property type="entry name" value="P-loop containing nucleoside triphosphate hydrolases"/>
    <property type="match status" value="1"/>
</dbReference>
<proteinExistence type="inferred from homology"/>
<evidence type="ECO:0000256" key="4">
    <source>
        <dbReference type="ARBA" id="ARBA00022806"/>
    </source>
</evidence>
<feature type="domain" description="UvrD-like helicase C-terminal" evidence="14">
    <location>
        <begin position="298"/>
        <end position="620"/>
    </location>
</feature>
<dbReference type="OMA" id="HCANILI"/>
<evidence type="ECO:0000313" key="16">
    <source>
        <dbReference type="Proteomes" id="UP000008837"/>
    </source>
</evidence>
<feature type="binding site" evidence="11">
    <location>
        <begin position="26"/>
        <end position="33"/>
    </location>
    <ligand>
        <name>ATP</name>
        <dbReference type="ChEBI" id="CHEBI:30616"/>
    </ligand>
</feature>
<evidence type="ECO:0000259" key="13">
    <source>
        <dbReference type="PROSITE" id="PS51198"/>
    </source>
</evidence>
<dbReference type="InterPro" id="IPR014017">
    <property type="entry name" value="DNA_helicase_UvrD-like_C"/>
</dbReference>
<dbReference type="GO" id="GO:0005524">
    <property type="term" value="F:ATP binding"/>
    <property type="evidence" value="ECO:0007669"/>
    <property type="project" value="UniProtKB-UniRule"/>
</dbReference>
<evidence type="ECO:0000256" key="1">
    <source>
        <dbReference type="ARBA" id="ARBA00009922"/>
    </source>
</evidence>
<dbReference type="InterPro" id="IPR027417">
    <property type="entry name" value="P-loop_NTPase"/>
</dbReference>
<keyword evidence="6" id="KW-0238">DNA-binding</keyword>
<feature type="domain" description="UvrD-like helicase ATP-binding" evidence="13">
    <location>
        <begin position="5"/>
        <end position="297"/>
    </location>
</feature>
<dbReference type="KEGG" id="mgl:MGL_2379"/>
<dbReference type="PROSITE" id="PS51217">
    <property type="entry name" value="UVRD_HELICASE_CTER"/>
    <property type="match status" value="1"/>
</dbReference>
<dbReference type="InterPro" id="IPR013986">
    <property type="entry name" value="DExx_box_DNA_helicase_dom_sf"/>
</dbReference>
<dbReference type="Pfam" id="PF00580">
    <property type="entry name" value="UvrD-helicase"/>
    <property type="match status" value="1"/>
</dbReference>
<dbReference type="PANTHER" id="PTHR11070">
    <property type="entry name" value="UVRD / RECB / PCRA DNA HELICASE FAMILY MEMBER"/>
    <property type="match status" value="1"/>
</dbReference>
<dbReference type="GO" id="GO:0003677">
    <property type="term" value="F:DNA binding"/>
    <property type="evidence" value="ECO:0007669"/>
    <property type="project" value="UniProtKB-KW"/>
</dbReference>
<dbReference type="EMBL" id="AAYY01000008">
    <property type="protein sequence ID" value="EDP43369.1"/>
    <property type="molecule type" value="Genomic_DNA"/>
</dbReference>
<evidence type="ECO:0000256" key="3">
    <source>
        <dbReference type="ARBA" id="ARBA00022801"/>
    </source>
</evidence>
<dbReference type="AlphaFoldDB" id="A8Q3F1"/>
<accession>A8Q3F1</accession>
<dbReference type="GO" id="GO:0000725">
    <property type="term" value="P:recombinational repair"/>
    <property type="evidence" value="ECO:0007669"/>
    <property type="project" value="TreeGrafter"/>
</dbReference>
<reference evidence="15 16" key="1">
    <citation type="journal article" date="2007" name="Proc. Natl. Acad. Sci. U.S.A.">
        <title>Dandruff-associated Malassezia genomes reveal convergent and divergent virulence traits shared with plant and human fungal pathogens.</title>
        <authorList>
            <person name="Xu J."/>
            <person name="Saunders C.W."/>
            <person name="Hu P."/>
            <person name="Grant R.A."/>
            <person name="Boekhout T."/>
            <person name="Kuramae E.E."/>
            <person name="Kronstad J.W."/>
            <person name="Deangelis Y.M."/>
            <person name="Reeder N.L."/>
            <person name="Johnstone K.R."/>
            <person name="Leland M."/>
            <person name="Fieno A.M."/>
            <person name="Begley W.M."/>
            <person name="Sun Y."/>
            <person name="Lacey M.P."/>
            <person name="Chaudhary T."/>
            <person name="Keough T."/>
            <person name="Chu L."/>
            <person name="Sears R."/>
            <person name="Yuan B."/>
            <person name="Dawson T.L.Jr."/>
        </authorList>
    </citation>
    <scope>NUCLEOTIDE SEQUENCE [LARGE SCALE GENOMIC DNA]</scope>
    <source>
        <strain evidence="16">ATCC MYA-4612 / CBS 7966</strain>
    </source>
</reference>
<dbReference type="Gene3D" id="3.40.50.300">
    <property type="entry name" value="P-loop containing nucleotide triphosphate hydrolases"/>
    <property type="match status" value="3"/>
</dbReference>
<comment type="caution">
    <text evidence="15">The sequence shown here is derived from an EMBL/GenBank/DDBJ whole genome shotgun (WGS) entry which is preliminary data.</text>
</comment>
<dbReference type="InterPro" id="IPR014016">
    <property type="entry name" value="UvrD-like_ATP-bd"/>
</dbReference>
<feature type="region of interest" description="Disordered" evidence="12">
    <location>
        <begin position="533"/>
        <end position="562"/>
    </location>
</feature>
<keyword evidence="2 11" id="KW-0547">Nucleotide-binding</keyword>
<protein>
    <recommendedName>
        <fullName evidence="9">DNA 3'-5' helicase</fullName>
        <ecNumber evidence="9">5.6.2.4</ecNumber>
    </recommendedName>
</protein>
<evidence type="ECO:0000256" key="12">
    <source>
        <dbReference type="SAM" id="MobiDB-lite"/>
    </source>
</evidence>
<dbReference type="Gene3D" id="1.10.486.10">
    <property type="entry name" value="PCRA, domain 4"/>
    <property type="match status" value="2"/>
</dbReference>
<evidence type="ECO:0000256" key="2">
    <source>
        <dbReference type="ARBA" id="ARBA00022741"/>
    </source>
</evidence>
<feature type="compositionally biased region" description="Basic and acidic residues" evidence="12">
    <location>
        <begin position="544"/>
        <end position="562"/>
    </location>
</feature>
<keyword evidence="3 11" id="KW-0378">Hydrolase</keyword>
<dbReference type="FunCoup" id="A8Q3F1">
    <property type="interactions" value="206"/>
</dbReference>
<dbReference type="PROSITE" id="PS51198">
    <property type="entry name" value="UVRD_HELICASE_ATP_BIND"/>
    <property type="match status" value="1"/>
</dbReference>
<dbReference type="RefSeq" id="XP_001730583.1">
    <property type="nucleotide sequence ID" value="XM_001730531.1"/>
</dbReference>
<evidence type="ECO:0000256" key="7">
    <source>
        <dbReference type="ARBA" id="ARBA00023235"/>
    </source>
</evidence>
<dbReference type="InterPro" id="IPR000212">
    <property type="entry name" value="DNA_helicase_UvrD/REP"/>
</dbReference>
<dbReference type="PANTHER" id="PTHR11070:SF2">
    <property type="entry name" value="ATP-DEPENDENT DNA HELICASE SRS2"/>
    <property type="match status" value="1"/>
</dbReference>
<comment type="similarity">
    <text evidence="1">Belongs to the helicase family. UvrD subfamily.</text>
</comment>
<evidence type="ECO:0000256" key="5">
    <source>
        <dbReference type="ARBA" id="ARBA00022840"/>
    </source>
</evidence>
<comment type="catalytic activity">
    <reaction evidence="8">
        <text>Couples ATP hydrolysis with the unwinding of duplex DNA by translocating in the 3'-5' direction.</text>
        <dbReference type="EC" id="5.6.2.4"/>
    </reaction>
</comment>
<dbReference type="EC" id="5.6.2.4" evidence="9"/>
<keyword evidence="4 11" id="KW-0347">Helicase</keyword>
<dbReference type="VEuPathDB" id="FungiDB:MGL_2379"/>
<dbReference type="CDD" id="cd17932">
    <property type="entry name" value="DEXQc_UvrD"/>
    <property type="match status" value="1"/>
</dbReference>
<dbReference type="GO" id="GO:0043138">
    <property type="term" value="F:3'-5' DNA helicase activity"/>
    <property type="evidence" value="ECO:0007669"/>
    <property type="project" value="UniProtKB-EC"/>
</dbReference>
<evidence type="ECO:0000313" key="15">
    <source>
        <dbReference type="EMBL" id="EDP43369.1"/>
    </source>
</evidence>
<gene>
    <name evidence="15" type="ORF">MGL_2379</name>
</gene>
<keyword evidence="7" id="KW-0413">Isomerase</keyword>
<sequence>MMLSGLSDAQRTAVTSDASRPLQILAGPGSGKTRVLTTRVAWLVQGAPDRKPIPPSQCVVVTFTNKAAAEMRSRLQALIGEERTRMLILGTFHATCARFLRRWGERIGLSRQFTIADADDAKRIIKDICADFDADMASDDVRVKPETAIAAISRAKSRCMNAVQWRSMSKYPPGTAMHEEHTYVCRIYAEYESRLASHNALDFDDLLMYGVKLFREHPFLSLDHIEHVLVDEFQDTNAVQYELMCHMSAGNKCVSIVGDPDQSIYSWRHADVSHLERMRTDFPGVQRVLLEQNFRSTPSILDAALSVMQQDKLRIQKGLYTSHAQGAPVVLRAFHDADEEARYIALEILRHVQCTGGLLTFADISILLRFNAQSRPLEAALQRHGIPYRILGGLRFFDRAEIKDLLAYLVVTENPAYTPGVLRILNVPKRGIGTKSVQALLAAAQAEQVPLLTYLERVSPAAAYGMRPAVVKSVSQFVQTIQELRNAAENGSSVADLLHLVLKLTRYEEHLRPDPDFDSRWENVQELVSFASSIDLPPQSPPSHHGEPVRKRARVSENRPEDANEFSVHNIVDNVHADEEVATTPLSAFLESSALASDLGVQEGSPPAMVTISTCHAAKGLEWPVVFLPASEDGIYPFYRSTTPEERREERRLYYVAMTRAQTNLILSWSHRRLVMSEWSSRQLSPFLAPLVSKAHGGHVPLDKKPMSDESWSHVSPPFTHAWLGVTASILSRSPITLERLNELAEAFATSPTGQQYRRISAQIPSGTPSAPWPSTLPRTDSFTNAEVRKWPRLGTSTSREVNARPVSSARSLTPKPAGQGFVSSLHTLHSTSSSLGTSFRSPTLGSSTSAEPHSLRVGSKRPRTLGVARRPRTTQ</sequence>
<feature type="compositionally biased region" description="Polar residues" evidence="12">
    <location>
        <begin position="840"/>
        <end position="852"/>
    </location>
</feature>
<evidence type="ECO:0000256" key="6">
    <source>
        <dbReference type="ARBA" id="ARBA00023125"/>
    </source>
</evidence>
<dbReference type="GeneID" id="5854890"/>
<dbReference type="Pfam" id="PF13361">
    <property type="entry name" value="UvrD_C"/>
    <property type="match status" value="1"/>
</dbReference>
<dbReference type="Gene3D" id="1.10.10.160">
    <property type="match status" value="1"/>
</dbReference>
<feature type="compositionally biased region" description="Low complexity" evidence="12">
    <location>
        <begin position="824"/>
        <end position="839"/>
    </location>
</feature>
<evidence type="ECO:0000256" key="9">
    <source>
        <dbReference type="ARBA" id="ARBA00034808"/>
    </source>
</evidence>
<evidence type="ECO:0000256" key="11">
    <source>
        <dbReference type="PROSITE-ProRule" id="PRU00560"/>
    </source>
</evidence>
<evidence type="ECO:0000256" key="10">
    <source>
        <dbReference type="ARBA" id="ARBA00048988"/>
    </source>
</evidence>
<comment type="catalytic activity">
    <reaction evidence="10">
        <text>ATP + H2O = ADP + phosphate + H(+)</text>
        <dbReference type="Rhea" id="RHEA:13065"/>
        <dbReference type="ChEBI" id="CHEBI:15377"/>
        <dbReference type="ChEBI" id="CHEBI:15378"/>
        <dbReference type="ChEBI" id="CHEBI:30616"/>
        <dbReference type="ChEBI" id="CHEBI:43474"/>
        <dbReference type="ChEBI" id="CHEBI:456216"/>
        <dbReference type="EC" id="5.6.2.4"/>
    </reaction>
</comment>
<feature type="compositionally biased region" description="Basic residues" evidence="12">
    <location>
        <begin position="859"/>
        <end position="876"/>
    </location>
</feature>
<dbReference type="GO" id="GO:0016787">
    <property type="term" value="F:hydrolase activity"/>
    <property type="evidence" value="ECO:0007669"/>
    <property type="project" value="UniProtKB-UniRule"/>
</dbReference>
<organism evidence="15 16">
    <name type="scientific">Malassezia globosa (strain ATCC MYA-4612 / CBS 7966)</name>
    <name type="common">Dandruff-associated fungus</name>
    <dbReference type="NCBI Taxonomy" id="425265"/>
    <lineage>
        <taxon>Eukaryota</taxon>
        <taxon>Fungi</taxon>
        <taxon>Dikarya</taxon>
        <taxon>Basidiomycota</taxon>
        <taxon>Ustilaginomycotina</taxon>
        <taxon>Malasseziomycetes</taxon>
        <taxon>Malasseziales</taxon>
        <taxon>Malasseziaceae</taxon>
        <taxon>Malassezia</taxon>
    </lineage>
</organism>
<keyword evidence="5 11" id="KW-0067">ATP-binding</keyword>
<dbReference type="InParanoid" id="A8Q3F1"/>
<feature type="region of interest" description="Disordered" evidence="12">
    <location>
        <begin position="794"/>
        <end position="876"/>
    </location>
</feature>